<evidence type="ECO:0000313" key="2">
    <source>
        <dbReference type="EMBL" id="KAF9074829.1"/>
    </source>
</evidence>
<feature type="compositionally biased region" description="Polar residues" evidence="1">
    <location>
        <begin position="375"/>
        <end position="388"/>
    </location>
</feature>
<dbReference type="SUPFAM" id="SSF49764">
    <property type="entry name" value="HSP20-like chaperones"/>
    <property type="match status" value="1"/>
</dbReference>
<name>A0A9P5Q4W4_9AGAR</name>
<proteinExistence type="predicted"/>
<feature type="compositionally biased region" description="Low complexity" evidence="1">
    <location>
        <begin position="137"/>
        <end position="150"/>
    </location>
</feature>
<sequence length="512" mass="54695">MYYHHSGQYQRDDNNLSSDSATVEHPPWETLDNNNVQQPQDSSPSDHSTYNVSPVAPIPHSLPPQHFEFSSIHTSPLHTPPDFGENTTNLLFPQQQVPVIGFPQELLQPEGYPSPDTEYHHASPSPTTPTAGSIPQTTTRSRTNTRITGPRGIGGTGTQHPLHRSRPYSRPPSAMSGRRTESAGAKFSVVPASFSGIQPYPASMSAPEPSHSSPSTTMLPPLTIRRQTSATSPTASTSVSRSSMGPPAQPPSQPMSQPQLLPAAPRSSQPPRFSSSILPPPAAAPSTAFASIIQQLRSGTKQFYQPRLDCHYDQDSCTLKAFIELPGIRRENVHVSLSNSAVNRIRGINVWGYSLPPYHSNAAGTGANAGTSSAVQGASSMTGTTMHDSGSLSTSSPNAASTPSASVNAPMHFEAAGSSAPSWSGNSAGAADTRPLLPTSALQSFAHNFPPHYASRERKYGEFFRLLPVPPETRATHVHATLEAGILYLSIAFGAPLNEEQVNMSREVITVL</sequence>
<dbReference type="InterPro" id="IPR008978">
    <property type="entry name" value="HSP20-like_chaperone"/>
</dbReference>
<protein>
    <recommendedName>
        <fullName evidence="4">SHSP domain-containing protein</fullName>
    </recommendedName>
</protein>
<feature type="region of interest" description="Disordered" evidence="1">
    <location>
        <begin position="200"/>
        <end position="282"/>
    </location>
</feature>
<feature type="compositionally biased region" description="Low complexity" evidence="1">
    <location>
        <begin position="254"/>
        <end position="277"/>
    </location>
</feature>
<dbReference type="CDD" id="cd06464">
    <property type="entry name" value="ACD_sHsps-like"/>
    <property type="match status" value="1"/>
</dbReference>
<dbReference type="Proteomes" id="UP000772434">
    <property type="component" value="Unassembled WGS sequence"/>
</dbReference>
<dbReference type="AlphaFoldDB" id="A0A9P5Q4W4"/>
<feature type="compositionally biased region" description="Low complexity" evidence="1">
    <location>
        <begin position="32"/>
        <end position="46"/>
    </location>
</feature>
<evidence type="ECO:0000256" key="1">
    <source>
        <dbReference type="SAM" id="MobiDB-lite"/>
    </source>
</evidence>
<reference evidence="2" key="1">
    <citation type="submission" date="2020-11" db="EMBL/GenBank/DDBJ databases">
        <authorList>
            <consortium name="DOE Joint Genome Institute"/>
            <person name="Ahrendt S."/>
            <person name="Riley R."/>
            <person name="Andreopoulos W."/>
            <person name="Labutti K."/>
            <person name="Pangilinan J."/>
            <person name="Ruiz-Duenas F.J."/>
            <person name="Barrasa J.M."/>
            <person name="Sanchez-Garcia M."/>
            <person name="Camarero S."/>
            <person name="Miyauchi S."/>
            <person name="Serrano A."/>
            <person name="Linde D."/>
            <person name="Babiker R."/>
            <person name="Drula E."/>
            <person name="Ayuso-Fernandez I."/>
            <person name="Pacheco R."/>
            <person name="Padilla G."/>
            <person name="Ferreira P."/>
            <person name="Barriuso J."/>
            <person name="Kellner H."/>
            <person name="Castanera R."/>
            <person name="Alfaro M."/>
            <person name="Ramirez L."/>
            <person name="Pisabarro A.G."/>
            <person name="Kuo A."/>
            <person name="Tritt A."/>
            <person name="Lipzen A."/>
            <person name="He G."/>
            <person name="Yan M."/>
            <person name="Ng V."/>
            <person name="Cullen D."/>
            <person name="Martin F."/>
            <person name="Rosso M.-N."/>
            <person name="Henrissat B."/>
            <person name="Hibbett D."/>
            <person name="Martinez A.T."/>
            <person name="Grigoriev I.V."/>
        </authorList>
    </citation>
    <scope>NUCLEOTIDE SEQUENCE</scope>
    <source>
        <strain evidence="2">AH 40177</strain>
    </source>
</reference>
<dbReference type="Gene3D" id="2.60.40.790">
    <property type="match status" value="1"/>
</dbReference>
<keyword evidence="3" id="KW-1185">Reference proteome</keyword>
<organism evidence="2 3">
    <name type="scientific">Rhodocollybia butyracea</name>
    <dbReference type="NCBI Taxonomy" id="206335"/>
    <lineage>
        <taxon>Eukaryota</taxon>
        <taxon>Fungi</taxon>
        <taxon>Dikarya</taxon>
        <taxon>Basidiomycota</taxon>
        <taxon>Agaricomycotina</taxon>
        <taxon>Agaricomycetes</taxon>
        <taxon>Agaricomycetidae</taxon>
        <taxon>Agaricales</taxon>
        <taxon>Marasmiineae</taxon>
        <taxon>Omphalotaceae</taxon>
        <taxon>Rhodocollybia</taxon>
    </lineage>
</organism>
<feature type="compositionally biased region" description="Low complexity" evidence="1">
    <location>
        <begin position="389"/>
        <end position="406"/>
    </location>
</feature>
<comment type="caution">
    <text evidence="2">The sequence shown here is derived from an EMBL/GenBank/DDBJ whole genome shotgun (WGS) entry which is preliminary data.</text>
</comment>
<dbReference type="EMBL" id="JADNRY010000011">
    <property type="protein sequence ID" value="KAF9074829.1"/>
    <property type="molecule type" value="Genomic_DNA"/>
</dbReference>
<feature type="region of interest" description="Disordered" evidence="1">
    <location>
        <begin position="1"/>
        <end position="67"/>
    </location>
</feature>
<feature type="region of interest" description="Disordered" evidence="1">
    <location>
        <begin position="108"/>
        <end position="183"/>
    </location>
</feature>
<evidence type="ECO:0008006" key="4">
    <source>
        <dbReference type="Google" id="ProtNLM"/>
    </source>
</evidence>
<accession>A0A9P5Q4W4</accession>
<gene>
    <name evidence="2" type="ORF">BDP27DRAFT_1316044</name>
</gene>
<dbReference type="OrthoDB" id="1431247at2759"/>
<feature type="region of interest" description="Disordered" evidence="1">
    <location>
        <begin position="368"/>
        <end position="406"/>
    </location>
</feature>
<evidence type="ECO:0000313" key="3">
    <source>
        <dbReference type="Proteomes" id="UP000772434"/>
    </source>
</evidence>
<feature type="compositionally biased region" description="Low complexity" evidence="1">
    <location>
        <begin position="228"/>
        <end position="246"/>
    </location>
</feature>
<feature type="compositionally biased region" description="Polar residues" evidence="1">
    <location>
        <begin position="124"/>
        <end position="136"/>
    </location>
</feature>